<proteinExistence type="predicted"/>
<evidence type="ECO:0000259" key="1">
    <source>
        <dbReference type="Pfam" id="PF13087"/>
    </source>
</evidence>
<dbReference type="PANTHER" id="PTHR10887:SF515">
    <property type="entry name" value="P-LOOP CONTAINING NUCLEOSIDE TRIPHOSPHATE HYDROLASES SUPERFAMILY PROTEIN"/>
    <property type="match status" value="1"/>
</dbReference>
<protein>
    <recommendedName>
        <fullName evidence="1">DNA2/NAM7 helicase-like C-terminal domain-containing protein</fullName>
    </recommendedName>
</protein>
<dbReference type="CDD" id="cd18808">
    <property type="entry name" value="SF1_C_Upf1"/>
    <property type="match status" value="1"/>
</dbReference>
<evidence type="ECO:0000313" key="2">
    <source>
        <dbReference type="EMBL" id="KAG6592248.1"/>
    </source>
</evidence>
<keyword evidence="3" id="KW-1185">Reference proteome</keyword>
<organism evidence="2 3">
    <name type="scientific">Cucurbita argyrosperma subsp. sororia</name>
    <dbReference type="NCBI Taxonomy" id="37648"/>
    <lineage>
        <taxon>Eukaryota</taxon>
        <taxon>Viridiplantae</taxon>
        <taxon>Streptophyta</taxon>
        <taxon>Embryophyta</taxon>
        <taxon>Tracheophyta</taxon>
        <taxon>Spermatophyta</taxon>
        <taxon>Magnoliopsida</taxon>
        <taxon>eudicotyledons</taxon>
        <taxon>Gunneridae</taxon>
        <taxon>Pentapetalae</taxon>
        <taxon>rosids</taxon>
        <taxon>fabids</taxon>
        <taxon>Cucurbitales</taxon>
        <taxon>Cucurbitaceae</taxon>
        <taxon>Cucurbiteae</taxon>
        <taxon>Cucurbita</taxon>
    </lineage>
</organism>
<gene>
    <name evidence="2" type="ORF">SDJN03_14594</name>
</gene>
<dbReference type="InterPro" id="IPR041679">
    <property type="entry name" value="DNA2/NAM7-like_C"/>
</dbReference>
<feature type="non-terminal residue" evidence="2">
    <location>
        <position position="1"/>
    </location>
</feature>
<sequence length="243" mass="27865">MVDFLKQCVPQYKSFLKNNEFIEERKQVGNIIDRASQKEIVLQKKELLSSRQEGGLEKVRAIRWTGSPKNKKPFLEDNEVIEERKKVSSIDGFQGGEEDIIAISTMRSNRSSSIEFLSSNQRTNVALTRARYCLWILGNFTTLSNSDSIWEELVFDAKNRGCFFQADEDKDLANVLSIWKIMITHIHEATARDDYRGGRASMDFDPHPDDGCLSRWSPRPPFNIVMISIGSQDGETMSSREFK</sequence>
<reference evidence="2 3" key="1">
    <citation type="journal article" date="2021" name="Hortic Res">
        <title>The domestication of Cucurbita argyrosperma as revealed by the genome of its wild relative.</title>
        <authorList>
            <person name="Barrera-Redondo J."/>
            <person name="Sanchez-de la Vega G."/>
            <person name="Aguirre-Liguori J.A."/>
            <person name="Castellanos-Morales G."/>
            <person name="Gutierrez-Guerrero Y.T."/>
            <person name="Aguirre-Dugua X."/>
            <person name="Aguirre-Planter E."/>
            <person name="Tenaillon M.I."/>
            <person name="Lira-Saade R."/>
            <person name="Eguiarte L.E."/>
        </authorList>
    </citation>
    <scope>NUCLEOTIDE SEQUENCE [LARGE SCALE GENOMIC DNA]</scope>
    <source>
        <strain evidence="2">JBR-2021</strain>
    </source>
</reference>
<dbReference type="PANTHER" id="PTHR10887">
    <property type="entry name" value="DNA2/NAM7 HELICASE FAMILY"/>
    <property type="match status" value="1"/>
</dbReference>
<accession>A0AAV6N745</accession>
<comment type="caution">
    <text evidence="2">The sequence shown here is derived from an EMBL/GenBank/DDBJ whole genome shotgun (WGS) entry which is preliminary data.</text>
</comment>
<dbReference type="InterPro" id="IPR045055">
    <property type="entry name" value="DNA2/NAM7-like"/>
</dbReference>
<dbReference type="EMBL" id="JAGKQH010000009">
    <property type="protein sequence ID" value="KAG6592248.1"/>
    <property type="molecule type" value="Genomic_DNA"/>
</dbReference>
<dbReference type="AlphaFoldDB" id="A0AAV6N745"/>
<dbReference type="Pfam" id="PF13087">
    <property type="entry name" value="AAA_12"/>
    <property type="match status" value="1"/>
</dbReference>
<evidence type="ECO:0000313" key="3">
    <source>
        <dbReference type="Proteomes" id="UP000685013"/>
    </source>
</evidence>
<dbReference type="Proteomes" id="UP000685013">
    <property type="component" value="Chromosome 9"/>
</dbReference>
<feature type="domain" description="DNA2/NAM7 helicase-like C-terminal" evidence="1">
    <location>
        <begin position="82"/>
        <end position="139"/>
    </location>
</feature>
<dbReference type="InterPro" id="IPR047187">
    <property type="entry name" value="SF1_C_Upf1"/>
</dbReference>
<name>A0AAV6N745_9ROSI</name>